<accession>A0A6J5N5H4</accession>
<dbReference type="Pfam" id="PF25310">
    <property type="entry name" value="VG15"/>
    <property type="match status" value="1"/>
</dbReference>
<name>A0A6J5N5H4_9CAUD</name>
<organism evidence="1">
    <name type="scientific">uncultured Caudovirales phage</name>
    <dbReference type="NCBI Taxonomy" id="2100421"/>
    <lineage>
        <taxon>Viruses</taxon>
        <taxon>Duplodnaviria</taxon>
        <taxon>Heunggongvirae</taxon>
        <taxon>Uroviricota</taxon>
        <taxon>Caudoviricetes</taxon>
        <taxon>Peduoviridae</taxon>
        <taxon>Maltschvirus</taxon>
        <taxon>Maltschvirus maltsch</taxon>
    </lineage>
</organism>
<evidence type="ECO:0000313" key="1">
    <source>
        <dbReference type="EMBL" id="CAB4152596.1"/>
    </source>
</evidence>
<sequence length="252" mass="28074">MSLQTDHKKAIDDLTTVAIAEVVGVMELVRDEPLQDFAGSLRNTLPVIASEFSTAAQVLATDYYDNSRTLADAPTAYAARIVDYDSATPVNSGIDYAVAKTYKEQPWEAVVSLLAGNMQRVVAGADRETISLNIVTDPDGTMYERVPSANACSFCLTMAAVAEVQRDQYFSRYHDYCRCVGRPIFVGQKPTELPIYSQVRSAYSLANKELTRRRDEVGYLSLKRNTAAKRYPDLTLTTKNHLRLVRQITGWK</sequence>
<proteinExistence type="predicted"/>
<gene>
    <name evidence="1" type="ORF">UFOVP609_17</name>
</gene>
<dbReference type="EMBL" id="LR796588">
    <property type="protein sequence ID" value="CAB4152596.1"/>
    <property type="molecule type" value="Genomic_DNA"/>
</dbReference>
<protein>
    <recommendedName>
        <fullName evidence="2">Capsid maturation protease</fullName>
    </recommendedName>
</protein>
<reference evidence="1" key="1">
    <citation type="submission" date="2020-04" db="EMBL/GenBank/DDBJ databases">
        <authorList>
            <person name="Chiriac C."/>
            <person name="Salcher M."/>
            <person name="Ghai R."/>
            <person name="Kavagutti S V."/>
        </authorList>
    </citation>
    <scope>NUCLEOTIDE SEQUENCE</scope>
</reference>
<dbReference type="InterPro" id="IPR057369">
    <property type="entry name" value="VG15"/>
</dbReference>
<evidence type="ECO:0008006" key="2">
    <source>
        <dbReference type="Google" id="ProtNLM"/>
    </source>
</evidence>